<dbReference type="PROSITE" id="PS01048">
    <property type="entry name" value="RIBOSOMAL_S6"/>
    <property type="match status" value="1"/>
</dbReference>
<dbReference type="InterPro" id="IPR035980">
    <property type="entry name" value="Ribosomal_bS6_sf"/>
</dbReference>
<dbReference type="SUPFAM" id="SSF54995">
    <property type="entry name" value="Ribosomal protein S6"/>
    <property type="match status" value="1"/>
</dbReference>
<organism evidence="7">
    <name type="scientific">Spyridia filamentosa</name>
    <name type="common">Red alga</name>
    <name type="synonym">Fucus filamentosus</name>
    <dbReference type="NCBI Taxonomy" id="196632"/>
    <lineage>
        <taxon>Eukaryota</taxon>
        <taxon>Rhodophyta</taxon>
        <taxon>Florideophyceae</taxon>
        <taxon>Rhodymeniophycidae</taxon>
        <taxon>Ceramiales</taxon>
        <taxon>Spyridiaceae</taxon>
        <taxon>Spyridia</taxon>
    </lineage>
</organism>
<dbReference type="GeneID" id="33359226"/>
<evidence type="ECO:0000256" key="3">
    <source>
        <dbReference type="ARBA" id="ARBA00022884"/>
    </source>
</evidence>
<dbReference type="GO" id="GO:0005840">
    <property type="term" value="C:ribosome"/>
    <property type="evidence" value="ECO:0007669"/>
    <property type="project" value="UniProtKB-KW"/>
</dbReference>
<dbReference type="GO" id="GO:1990904">
    <property type="term" value="C:ribonucleoprotein complex"/>
    <property type="evidence" value="ECO:0007669"/>
    <property type="project" value="UniProtKB-KW"/>
</dbReference>
<gene>
    <name evidence="6 7" type="primary">rps6</name>
</gene>
<dbReference type="Gene3D" id="3.30.70.60">
    <property type="match status" value="1"/>
</dbReference>
<keyword evidence="4 6" id="KW-0689">Ribosomal protein</keyword>
<protein>
    <recommendedName>
        <fullName evidence="6">Small ribosomal subunit protein bS6c</fullName>
    </recommendedName>
</protein>
<evidence type="ECO:0000256" key="5">
    <source>
        <dbReference type="ARBA" id="ARBA00023274"/>
    </source>
</evidence>
<dbReference type="GO" id="GO:0009507">
    <property type="term" value="C:chloroplast"/>
    <property type="evidence" value="ECO:0007669"/>
    <property type="project" value="UniProtKB-SubCell"/>
</dbReference>
<dbReference type="GO" id="GO:0070181">
    <property type="term" value="F:small ribosomal subunit rRNA binding"/>
    <property type="evidence" value="ECO:0007669"/>
    <property type="project" value="TreeGrafter"/>
</dbReference>
<dbReference type="InterPro" id="IPR014717">
    <property type="entry name" value="Transl_elong_EF1B/ribsomal_bS6"/>
</dbReference>
<reference evidence="7" key="1">
    <citation type="journal article" date="2017" name="J. Phycol.">
        <title>Analysis of chloroplast genomes and a supermatrix inform reclassification of the Rhodomelaceae (Rhodophyta).</title>
        <authorList>
            <person name="Diaz-Tapia P."/>
            <person name="Maggs C.A."/>
            <person name="West J.A."/>
            <person name="Verbruggen H."/>
        </authorList>
    </citation>
    <scope>NUCLEOTIDE SEQUENCE</scope>
    <source>
        <strain evidence="7">PD1020</strain>
    </source>
</reference>
<dbReference type="InterPro" id="IPR000529">
    <property type="entry name" value="Ribosomal_bS6"/>
</dbReference>
<evidence type="ECO:0000256" key="2">
    <source>
        <dbReference type="ARBA" id="ARBA00022730"/>
    </source>
</evidence>
<keyword evidence="5 6" id="KW-0687">Ribonucleoprotein</keyword>
<dbReference type="EMBL" id="MF101441">
    <property type="protein sequence ID" value="ARW66130.1"/>
    <property type="molecule type" value="Genomic_DNA"/>
</dbReference>
<dbReference type="GO" id="GO:0006412">
    <property type="term" value="P:translation"/>
    <property type="evidence" value="ECO:0007669"/>
    <property type="project" value="UniProtKB-UniRule"/>
</dbReference>
<keyword evidence="7" id="KW-0150">Chloroplast</keyword>
<evidence type="ECO:0000313" key="7">
    <source>
        <dbReference type="EMBL" id="ARW66130.1"/>
    </source>
</evidence>
<dbReference type="PANTHER" id="PTHR21011:SF1">
    <property type="entry name" value="SMALL RIBOSOMAL SUBUNIT PROTEIN BS6M"/>
    <property type="match status" value="1"/>
</dbReference>
<dbReference type="HAMAP" id="MF_00360">
    <property type="entry name" value="Ribosomal_bS6"/>
    <property type="match status" value="1"/>
</dbReference>
<evidence type="ECO:0000256" key="4">
    <source>
        <dbReference type="ARBA" id="ARBA00022980"/>
    </source>
</evidence>
<evidence type="ECO:0000256" key="1">
    <source>
        <dbReference type="ARBA" id="ARBA00009512"/>
    </source>
</evidence>
<accession>A0A1Z1MJ70</accession>
<keyword evidence="7" id="KW-0934">Plastid</keyword>
<dbReference type="InterPro" id="IPR020814">
    <property type="entry name" value="Ribosomal_S6_plastid/chlpt"/>
</dbReference>
<keyword evidence="2 6" id="KW-0699">rRNA-binding</keyword>
<dbReference type="PANTHER" id="PTHR21011">
    <property type="entry name" value="MITOCHONDRIAL 28S RIBOSOMAL PROTEIN S6"/>
    <property type="match status" value="1"/>
</dbReference>
<comment type="similarity">
    <text evidence="1 6">Belongs to the bacterial ribosomal protein bS6 family.</text>
</comment>
<dbReference type="CDD" id="cd15487">
    <property type="entry name" value="bS6_chloro_cyano"/>
    <property type="match status" value="1"/>
</dbReference>
<name>A0A1Z1MJ70_SPYFI</name>
<proteinExistence type="inferred from homology"/>
<dbReference type="GO" id="GO:0003735">
    <property type="term" value="F:structural constituent of ribosome"/>
    <property type="evidence" value="ECO:0007669"/>
    <property type="project" value="InterPro"/>
</dbReference>
<dbReference type="InterPro" id="IPR020815">
    <property type="entry name" value="Ribosomal_bS6_CS"/>
</dbReference>
<comment type="subcellular location">
    <subcellularLocation>
        <location evidence="6">Plastid</location>
        <location evidence="6">Chloroplast</location>
    </subcellularLocation>
</comment>
<dbReference type="RefSeq" id="YP_009396944.1">
    <property type="nucleotide sequence ID" value="NC_035285.1"/>
</dbReference>
<dbReference type="AlphaFoldDB" id="A0A1Z1MJ70"/>
<evidence type="ECO:0000256" key="6">
    <source>
        <dbReference type="HAMAP-Rule" id="MF_00360"/>
    </source>
</evidence>
<dbReference type="Pfam" id="PF01250">
    <property type="entry name" value="Ribosomal_S6"/>
    <property type="match status" value="1"/>
</dbReference>
<sequence length="101" mass="11834">MFLNNYEVVYILRSDVTEDVNLSLINLCKSLIAKQGGKNIYVQHRGRRHLAYKIKNHYDGIYMQINYQGNGKIVQLLEKTLKFNENVIRYLTIKSNLLNSI</sequence>
<keyword evidence="3 6" id="KW-0694">RNA-binding</keyword>
<dbReference type="NCBIfam" id="TIGR00166">
    <property type="entry name" value="S6"/>
    <property type="match status" value="1"/>
</dbReference>
<comment type="function">
    <text evidence="6">Binds together with bS18 to 16S ribosomal RNA.</text>
</comment>
<geneLocation type="chloroplast" evidence="7"/>